<sequence length="474" mass="52212">MAAVAPSADQAADLLQKLSLDSQNKSLEIAEPKKKPVYSKDVGNGQIQPVDRSVTPLLPDFMDPTLCYVPNGYPSYYYEAADLLQKLSLDSQNKTLEIAEPKKKPVDSKDVGNGQIQPVDRSVTPLFPDFMDPTLCYVPNGYPSYYYGYDGSGNEWEDYTRYVNPEGVEMTGAYGDNGSFMYQHGYGYAPYSPYSPATSPVPTVGHDGQLYGAQHYHYPYFQPLPPTSTPYTTPVAPPKGEIATSAAADQAPLSVDSANGNSNGIANGGVKGNTAPTPVRMVGPVDFNKSVEYWQQDKWIGCFPVKWHIVKDVPNSLLKHITLENNENKPVTNSRDTQEVKMEQGLQVIEIFKDHISKQCILDDFEFYEDRQKRIQEKKAKQQLFQKQSHVWEGKATEEKNKDNSNGQLKSHKLSEVSAVLSKESSPAAQSNGEVKLVENGSITKLGDDVKVAKLVTVSDKKPVAKGIANGAVN</sequence>
<dbReference type="Pfam" id="PF04146">
    <property type="entry name" value="YTH"/>
    <property type="match status" value="1"/>
</dbReference>
<comment type="function">
    <text evidence="1">Specifically recognizes and binds N6-methyladenosine (m6A)-containing RNAs, and regulates mRNA stability. M6A is a modification present at internal sites of mRNAs and some non-coding RNAs and plays a role in mRNA stability and processing.</text>
</comment>
<dbReference type="GO" id="GO:0005737">
    <property type="term" value="C:cytoplasm"/>
    <property type="evidence" value="ECO:0000318"/>
    <property type="project" value="GO_Central"/>
</dbReference>
<dbReference type="STRING" id="4097.A0A1S3YAF7"/>
<dbReference type="PANTHER" id="PTHR12357:SF99">
    <property type="entry name" value="YTH DOMAIN-CONTAINING PROTEIN ECT2-RELATED"/>
    <property type="match status" value="1"/>
</dbReference>
<feature type="domain" description="YTH" evidence="3">
    <location>
        <begin position="221"/>
        <end position="352"/>
    </location>
</feature>
<dbReference type="PROSITE" id="PS50882">
    <property type="entry name" value="YTH"/>
    <property type="match status" value="1"/>
</dbReference>
<dbReference type="GO" id="GO:1990247">
    <property type="term" value="F:N6-methyladenosine-containing RNA reader activity"/>
    <property type="evidence" value="ECO:0007669"/>
    <property type="project" value="UniProtKB-UniRule"/>
</dbReference>
<dbReference type="InterPro" id="IPR045168">
    <property type="entry name" value="YTH_prot"/>
</dbReference>
<name>A0A1S3YAF7_TOBAC</name>
<dbReference type="OMA" id="CAPRISW"/>
<evidence type="ECO:0000313" key="4">
    <source>
        <dbReference type="RefSeq" id="XP_016448998.1"/>
    </source>
</evidence>
<feature type="region of interest" description="Disordered" evidence="2">
    <location>
        <begin position="391"/>
        <end position="412"/>
    </location>
</feature>
<reference evidence="4" key="1">
    <citation type="submission" date="2025-08" db="UniProtKB">
        <authorList>
            <consortium name="RefSeq"/>
        </authorList>
    </citation>
    <scope>IDENTIFICATION</scope>
</reference>
<dbReference type="Gene3D" id="3.10.590.10">
    <property type="entry name" value="ph1033 like domains"/>
    <property type="match status" value="1"/>
</dbReference>
<dbReference type="CDD" id="cd21134">
    <property type="entry name" value="YTH"/>
    <property type="match status" value="1"/>
</dbReference>
<dbReference type="KEGG" id="nta:107774054"/>
<dbReference type="PANTHER" id="PTHR12357">
    <property type="entry name" value="YTH YT521-B HOMOLOGY DOMAIN-CONTAINING"/>
    <property type="match status" value="1"/>
</dbReference>
<gene>
    <name evidence="4" type="primary">LOC107774054</name>
</gene>
<organism evidence="4">
    <name type="scientific">Nicotiana tabacum</name>
    <name type="common">Common tobacco</name>
    <dbReference type="NCBI Taxonomy" id="4097"/>
    <lineage>
        <taxon>Eukaryota</taxon>
        <taxon>Viridiplantae</taxon>
        <taxon>Streptophyta</taxon>
        <taxon>Embryophyta</taxon>
        <taxon>Tracheophyta</taxon>
        <taxon>Spermatophyta</taxon>
        <taxon>Magnoliopsida</taxon>
        <taxon>eudicotyledons</taxon>
        <taxon>Gunneridae</taxon>
        <taxon>Pentapetalae</taxon>
        <taxon>asterids</taxon>
        <taxon>lamiids</taxon>
        <taxon>Solanales</taxon>
        <taxon>Solanaceae</taxon>
        <taxon>Nicotianoideae</taxon>
        <taxon>Nicotianeae</taxon>
        <taxon>Nicotiana</taxon>
    </lineage>
</organism>
<dbReference type="GO" id="GO:0003729">
    <property type="term" value="F:mRNA binding"/>
    <property type="evidence" value="ECO:0000318"/>
    <property type="project" value="GO_Central"/>
</dbReference>
<dbReference type="GO" id="GO:0061157">
    <property type="term" value="P:mRNA destabilization"/>
    <property type="evidence" value="ECO:0000318"/>
    <property type="project" value="GO_Central"/>
</dbReference>
<feature type="compositionally biased region" description="Basic and acidic residues" evidence="2">
    <location>
        <begin position="391"/>
        <end position="403"/>
    </location>
</feature>
<evidence type="ECO:0000256" key="2">
    <source>
        <dbReference type="SAM" id="MobiDB-lite"/>
    </source>
</evidence>
<feature type="region of interest" description="Disordered" evidence="2">
    <location>
        <begin position="98"/>
        <end position="117"/>
    </location>
</feature>
<evidence type="ECO:0000259" key="3">
    <source>
        <dbReference type="PROSITE" id="PS50882"/>
    </source>
</evidence>
<dbReference type="AlphaFoldDB" id="A0A1S3YAF7"/>
<dbReference type="PaxDb" id="4097-A0A1S3YAF7"/>
<keyword evidence="1" id="KW-0694">RNA-binding</keyword>
<protein>
    <recommendedName>
        <fullName evidence="1">YTH domain-containing family protein</fullName>
    </recommendedName>
</protein>
<feature type="compositionally biased region" description="Basic and acidic residues" evidence="2">
    <location>
        <begin position="98"/>
        <end position="110"/>
    </location>
</feature>
<evidence type="ECO:0000256" key="1">
    <source>
        <dbReference type="RuleBase" id="RU369095"/>
    </source>
</evidence>
<dbReference type="InterPro" id="IPR007275">
    <property type="entry name" value="YTH_domain"/>
</dbReference>
<comment type="similarity">
    <text evidence="1">Belongs to the YTHDF family.</text>
</comment>
<accession>A0A1S3YAF7</accession>
<dbReference type="OrthoDB" id="306690at2759"/>
<proteinExistence type="inferred from homology"/>
<dbReference type="RefSeq" id="XP_016448998.1">
    <property type="nucleotide sequence ID" value="XM_016593512.1"/>
</dbReference>
<dbReference type="SMR" id="A0A1S3YAF7"/>